<feature type="signal peptide" evidence="1">
    <location>
        <begin position="1"/>
        <end position="35"/>
    </location>
</feature>
<sequence>MKHNTPITVRRIAATGAALGAASLIGLATAPTANAVPAPTGTAVQAGHGCGTVIGEQAAPSAEAFAELVTFAVCL</sequence>
<dbReference type="PROSITE" id="PS51318">
    <property type="entry name" value="TAT"/>
    <property type="match status" value="1"/>
</dbReference>
<name>A0A7W7SI43_9ACTN</name>
<evidence type="ECO:0000313" key="3">
    <source>
        <dbReference type="Proteomes" id="UP000573327"/>
    </source>
</evidence>
<accession>A0A7W7SI43</accession>
<dbReference type="InterPro" id="IPR006311">
    <property type="entry name" value="TAT_signal"/>
</dbReference>
<organism evidence="2 3">
    <name type="scientific">Kitasatospora gansuensis</name>
    <dbReference type="NCBI Taxonomy" id="258050"/>
    <lineage>
        <taxon>Bacteria</taxon>
        <taxon>Bacillati</taxon>
        <taxon>Actinomycetota</taxon>
        <taxon>Actinomycetes</taxon>
        <taxon>Kitasatosporales</taxon>
        <taxon>Streptomycetaceae</taxon>
        <taxon>Kitasatospora</taxon>
    </lineage>
</organism>
<dbReference type="RefSeq" id="WP_184921699.1">
    <property type="nucleotide sequence ID" value="NZ_JACHJR010000001.1"/>
</dbReference>
<dbReference type="AlphaFoldDB" id="A0A7W7SI43"/>
<protein>
    <recommendedName>
        <fullName evidence="4">Chaplin domain-containing protein</fullName>
    </recommendedName>
</protein>
<feature type="chain" id="PRO_5030567889" description="Chaplin domain-containing protein" evidence="1">
    <location>
        <begin position="36"/>
        <end position="75"/>
    </location>
</feature>
<dbReference type="Proteomes" id="UP000573327">
    <property type="component" value="Unassembled WGS sequence"/>
</dbReference>
<proteinExistence type="predicted"/>
<evidence type="ECO:0000256" key="1">
    <source>
        <dbReference type="SAM" id="SignalP"/>
    </source>
</evidence>
<dbReference type="EMBL" id="JACHJR010000001">
    <property type="protein sequence ID" value="MBB4950497.1"/>
    <property type="molecule type" value="Genomic_DNA"/>
</dbReference>
<evidence type="ECO:0008006" key="4">
    <source>
        <dbReference type="Google" id="ProtNLM"/>
    </source>
</evidence>
<comment type="caution">
    <text evidence="2">The sequence shown here is derived from an EMBL/GenBank/DDBJ whole genome shotgun (WGS) entry which is preliminary data.</text>
</comment>
<evidence type="ECO:0000313" key="2">
    <source>
        <dbReference type="EMBL" id="MBB4950497.1"/>
    </source>
</evidence>
<reference evidence="2 3" key="1">
    <citation type="submission" date="2020-08" db="EMBL/GenBank/DDBJ databases">
        <title>Sequencing the genomes of 1000 actinobacteria strains.</title>
        <authorList>
            <person name="Klenk H.-P."/>
        </authorList>
    </citation>
    <scope>NUCLEOTIDE SEQUENCE [LARGE SCALE GENOMIC DNA]</scope>
    <source>
        <strain evidence="2 3">DSM 44786</strain>
    </source>
</reference>
<keyword evidence="3" id="KW-1185">Reference proteome</keyword>
<gene>
    <name evidence="2" type="ORF">F4556_006032</name>
</gene>
<keyword evidence="1" id="KW-0732">Signal</keyword>